<dbReference type="Proteomes" id="UP000298652">
    <property type="component" value="Chromosome 8"/>
</dbReference>
<dbReference type="Gramene" id="TKW00538">
    <property type="protein sequence ID" value="TKW00538"/>
    <property type="gene ID" value="SEVIR_8G116660v2"/>
</dbReference>
<accession>A0A4U6TEC5</accession>
<feature type="region of interest" description="Disordered" evidence="1">
    <location>
        <begin position="84"/>
        <end position="161"/>
    </location>
</feature>
<feature type="compositionally biased region" description="Pro residues" evidence="1">
    <location>
        <begin position="123"/>
        <end position="132"/>
    </location>
</feature>
<feature type="compositionally biased region" description="Low complexity" evidence="1">
    <location>
        <begin position="105"/>
        <end position="122"/>
    </location>
</feature>
<evidence type="ECO:0000313" key="3">
    <source>
        <dbReference type="Proteomes" id="UP000298652"/>
    </source>
</evidence>
<dbReference type="AlphaFoldDB" id="A0A4U6TEC5"/>
<gene>
    <name evidence="2" type="ORF">SEVIR_8G116660v2</name>
</gene>
<sequence>MTPAVPPPTSPMRASFPPVPSFPLVTCSSTTRHWPPPQPGCAPTVGLRARSPPVPRLVVGSSWLVGGSLWLVRVLQAQHLQAPTTLAPSPPTMSLRPPHRPLPPRLRAASLLPDPTAIAHTATPPPPPPDTPPLLHHSRPPRPPAVRASSPTLQPAPAPAHSAFGASSVLPRVHARPAACSHLL</sequence>
<organism evidence="2 3">
    <name type="scientific">Setaria viridis</name>
    <name type="common">Green bristlegrass</name>
    <name type="synonym">Setaria italica subsp. viridis</name>
    <dbReference type="NCBI Taxonomy" id="4556"/>
    <lineage>
        <taxon>Eukaryota</taxon>
        <taxon>Viridiplantae</taxon>
        <taxon>Streptophyta</taxon>
        <taxon>Embryophyta</taxon>
        <taxon>Tracheophyta</taxon>
        <taxon>Spermatophyta</taxon>
        <taxon>Magnoliopsida</taxon>
        <taxon>Liliopsida</taxon>
        <taxon>Poales</taxon>
        <taxon>Poaceae</taxon>
        <taxon>PACMAD clade</taxon>
        <taxon>Panicoideae</taxon>
        <taxon>Panicodae</taxon>
        <taxon>Paniceae</taxon>
        <taxon>Cenchrinae</taxon>
        <taxon>Setaria</taxon>
    </lineage>
</organism>
<name>A0A4U6TEC5_SETVI</name>
<evidence type="ECO:0000256" key="1">
    <source>
        <dbReference type="SAM" id="MobiDB-lite"/>
    </source>
</evidence>
<proteinExistence type="predicted"/>
<dbReference type="EMBL" id="CM016559">
    <property type="protein sequence ID" value="TKW00538.1"/>
    <property type="molecule type" value="Genomic_DNA"/>
</dbReference>
<protein>
    <submittedName>
        <fullName evidence="2">Uncharacterized protein</fullName>
    </submittedName>
</protein>
<evidence type="ECO:0000313" key="2">
    <source>
        <dbReference type="EMBL" id="TKW00538.1"/>
    </source>
</evidence>
<reference evidence="2" key="1">
    <citation type="submission" date="2019-03" db="EMBL/GenBank/DDBJ databases">
        <title>WGS assembly of Setaria viridis.</title>
        <authorList>
            <person name="Huang P."/>
            <person name="Jenkins J."/>
            <person name="Grimwood J."/>
            <person name="Barry K."/>
            <person name="Healey A."/>
            <person name="Mamidi S."/>
            <person name="Sreedasyam A."/>
            <person name="Shu S."/>
            <person name="Feldman M."/>
            <person name="Wu J."/>
            <person name="Yu Y."/>
            <person name="Chen C."/>
            <person name="Johnson J."/>
            <person name="Rokhsar D."/>
            <person name="Baxter I."/>
            <person name="Schmutz J."/>
            <person name="Brutnell T."/>
            <person name="Kellogg E."/>
        </authorList>
    </citation>
    <scope>NUCLEOTIDE SEQUENCE [LARGE SCALE GENOMIC DNA]</scope>
</reference>
<keyword evidence="3" id="KW-1185">Reference proteome</keyword>